<dbReference type="RefSeq" id="XP_066629612.1">
    <property type="nucleotide sequence ID" value="XM_066780383.1"/>
</dbReference>
<comment type="caution">
    <text evidence="10">The sequence shown here is derived from an EMBL/GenBank/DDBJ whole genome shotgun (WGS) entry which is preliminary data.</text>
</comment>
<proteinExistence type="inferred from homology"/>
<dbReference type="GeneID" id="92013063"/>
<evidence type="ECO:0000256" key="8">
    <source>
        <dbReference type="RuleBase" id="RU004398"/>
    </source>
</evidence>
<accession>A0ABR3C7H3</accession>
<keyword evidence="6 8" id="KW-0539">Nucleus</keyword>
<dbReference type="PANTHER" id="PTHR15840">
    <property type="entry name" value="CGI-121 FAMILY MEMBER"/>
    <property type="match status" value="1"/>
</dbReference>
<evidence type="ECO:0000256" key="9">
    <source>
        <dbReference type="SAM" id="MobiDB-lite"/>
    </source>
</evidence>
<name>A0ABR3C7H3_9PEZI</name>
<comment type="function">
    <text evidence="7">Component of the EKC/KEOPS complex that is required for the formation of a threonylcarbamoyl group on adenosine at position 37 (t(6)A37) in tRNAs that read codons beginning with adenine. The complex is probably involved in the transfer of the threonylcarbamoyl moiety of threonylcarbamoyl-AMP (TC-AMP) to the N6 group of A37. CGI121 acts as an allosteric effector that regulates the t(6)A activity of the complex. The EKC/KEOPS complex also promotes both telomere uncapping and telomere elongation. The complex is required for efficient recruitment of transcriptional coactivators. CGI121 is not required for tRNA modification.</text>
</comment>
<evidence type="ECO:0000256" key="7">
    <source>
        <dbReference type="ARBA" id="ARBA00025043"/>
    </source>
</evidence>
<feature type="region of interest" description="Disordered" evidence="9">
    <location>
        <begin position="199"/>
        <end position="240"/>
    </location>
</feature>
<comment type="similarity">
    <text evidence="2 8">Belongs to the CGI121/TPRKB family.</text>
</comment>
<evidence type="ECO:0000256" key="6">
    <source>
        <dbReference type="ARBA" id="ARBA00023242"/>
    </source>
</evidence>
<evidence type="ECO:0000256" key="2">
    <source>
        <dbReference type="ARBA" id="ARBA00005546"/>
    </source>
</evidence>
<keyword evidence="11" id="KW-1185">Reference proteome</keyword>
<keyword evidence="5" id="KW-0819">tRNA processing</keyword>
<comment type="subcellular location">
    <subcellularLocation>
        <location evidence="1">Nucleus</location>
    </subcellularLocation>
</comment>
<evidence type="ECO:0000256" key="5">
    <source>
        <dbReference type="ARBA" id="ARBA00022694"/>
    </source>
</evidence>
<dbReference type="PANTHER" id="PTHR15840:SF10">
    <property type="entry name" value="EKC_KEOPS COMPLEX SUBUNIT TPRKB"/>
    <property type="match status" value="1"/>
</dbReference>
<sequence length="254" mass="27434">MAAVQTLALPHLSHAPVHVALFQHVRNAAFLRQQLLAGNQAFEYAFLDATALLSTTHVLAAVFRALNDQLNGRLRSRNVHSEIVFSLSPNNNVREARARLPPIHHGTHSPHVPSIPARVTSPELTSAQIADSFRRFGVQDTTTALLAIKVPTDGHPLSAAQVQAHLSESVEGTAVPFTDDSLAEFSDLARIRKTYKLDAALPSQKGKNPPKKRKQPNGVAHLNGSATDEAPPSPSDDRKEMEVCILGIMALKGS</sequence>
<dbReference type="SUPFAM" id="SSF143870">
    <property type="entry name" value="PF0523-like"/>
    <property type="match status" value="2"/>
</dbReference>
<protein>
    <recommendedName>
        <fullName evidence="4">EKC/KEOPS complex subunit CGI121</fullName>
    </recommendedName>
    <alternativeName>
        <fullName evidence="3">EKC/KEOPS complex subunit cgi121</fullName>
    </alternativeName>
</protein>
<dbReference type="Proteomes" id="UP001430584">
    <property type="component" value="Unassembled WGS sequence"/>
</dbReference>
<gene>
    <name evidence="10" type="ORF">SLS55_008978</name>
</gene>
<evidence type="ECO:0000256" key="4">
    <source>
        <dbReference type="ARBA" id="ARBA00016009"/>
    </source>
</evidence>
<reference evidence="10 11" key="1">
    <citation type="submission" date="2024-02" db="EMBL/GenBank/DDBJ databases">
        <title>De novo assembly and annotation of 12 fungi associated with fruit tree decline syndrome in Ontario, Canada.</title>
        <authorList>
            <person name="Sulman M."/>
            <person name="Ellouze W."/>
            <person name="Ilyukhin E."/>
        </authorList>
    </citation>
    <scope>NUCLEOTIDE SEQUENCE [LARGE SCALE GENOMIC DNA]</scope>
    <source>
        <strain evidence="10 11">FDS-637</strain>
    </source>
</reference>
<dbReference type="InterPro" id="IPR013926">
    <property type="entry name" value="CGI121/TPRKB"/>
</dbReference>
<evidence type="ECO:0000313" key="11">
    <source>
        <dbReference type="Proteomes" id="UP001430584"/>
    </source>
</evidence>
<evidence type="ECO:0000256" key="3">
    <source>
        <dbReference type="ARBA" id="ARBA00015316"/>
    </source>
</evidence>
<dbReference type="Pfam" id="PF08617">
    <property type="entry name" value="CGI-121"/>
    <property type="match status" value="2"/>
</dbReference>
<organism evidence="10 11">
    <name type="scientific">Diplodia seriata</name>
    <dbReference type="NCBI Taxonomy" id="420778"/>
    <lineage>
        <taxon>Eukaryota</taxon>
        <taxon>Fungi</taxon>
        <taxon>Dikarya</taxon>
        <taxon>Ascomycota</taxon>
        <taxon>Pezizomycotina</taxon>
        <taxon>Dothideomycetes</taxon>
        <taxon>Dothideomycetes incertae sedis</taxon>
        <taxon>Botryosphaeriales</taxon>
        <taxon>Botryosphaeriaceae</taxon>
        <taxon>Diplodia</taxon>
    </lineage>
</organism>
<evidence type="ECO:0000313" key="10">
    <source>
        <dbReference type="EMBL" id="KAL0256583.1"/>
    </source>
</evidence>
<dbReference type="InterPro" id="IPR036504">
    <property type="entry name" value="CGI121/TPRKB_sf"/>
</dbReference>
<dbReference type="Gene3D" id="3.30.2380.10">
    <property type="entry name" value="CGI121/TPRKB"/>
    <property type="match status" value="1"/>
</dbReference>
<dbReference type="EMBL" id="JAJVCZ030000009">
    <property type="protein sequence ID" value="KAL0256583.1"/>
    <property type="molecule type" value="Genomic_DNA"/>
</dbReference>
<evidence type="ECO:0000256" key="1">
    <source>
        <dbReference type="ARBA" id="ARBA00004123"/>
    </source>
</evidence>